<feature type="region of interest" description="Disordered" evidence="1">
    <location>
        <begin position="288"/>
        <end position="311"/>
    </location>
</feature>
<evidence type="ECO:0000313" key="4">
    <source>
        <dbReference type="Proteomes" id="UP000177159"/>
    </source>
</evidence>
<protein>
    <recommendedName>
        <fullName evidence="5">Dockerin domain-containing protein</fullName>
    </recommendedName>
</protein>
<accession>A0A1F7GVC8</accession>
<dbReference type="Proteomes" id="UP000177159">
    <property type="component" value="Unassembled WGS sequence"/>
</dbReference>
<dbReference type="EMBL" id="MFZM01000029">
    <property type="protein sequence ID" value="OGK23000.1"/>
    <property type="molecule type" value="Genomic_DNA"/>
</dbReference>
<feature type="compositionally biased region" description="Low complexity" evidence="1">
    <location>
        <begin position="289"/>
        <end position="311"/>
    </location>
</feature>
<sequence>MFTVLKSKTYILVVATIAALVFFGLLYRVYILRSQAAVSNIDIEMNPSSGPVPETSMQVIFKPQEPGKKISAVDAVFNVENGLYIGSDGCANLETGDTSIFSELISESNGAKGRYGCAVLKKDEELPNAVVIGITVACTNNDPIKVTFDSQNSQIVGNVDGTQYGYGNVATATFDCSGGEPPQGPPEEFSQISASFVPEVCDTQVGATCDYKLRIAANNGQDKISGYYVRVAYDKGILKGQSVKGPGIELPDRPTLPPLSVTPIQSGTMSARLGTSVVLGELAQAAPSPGAAITSPTPGTPATSSTPSPTTTIPNTLVCTNDQDCINKYCNGNPTCGLRCDIQPGQTQGVCVPPVMTPVPPVSQVPTGVLTIPPLPSGVPPLSLGCQVVAFNVNDEAGQIELLVVCDQSQNELLSSYTNTLSLKAIGNGAGELTIASIQVVGPQGSPLYTVDKGIAAYVVGGGAEEKGNVTLKLKGRLQCVPQKPKNPPEKFSAQIGLKDGGLKAPIFKDVELTFDDKGHLNGEVTFDVNTNEKEGYAVYSKFKRHLREKICDATPKEDFPGAYRCDRGRIDLKAGDNVIDMSNIVQLFGDLAFEDQDGVVNSFDMAKIRLCLGSKDEGCVRNGDSNFDNIVNASDWACAIAALNERYDSE</sequence>
<gene>
    <name evidence="3" type="ORF">A3C24_02575</name>
</gene>
<evidence type="ECO:0000313" key="3">
    <source>
        <dbReference type="EMBL" id="OGK23000.1"/>
    </source>
</evidence>
<evidence type="ECO:0000256" key="2">
    <source>
        <dbReference type="SAM" id="Phobius"/>
    </source>
</evidence>
<name>A0A1F7GVC8_9BACT</name>
<evidence type="ECO:0000256" key="1">
    <source>
        <dbReference type="SAM" id="MobiDB-lite"/>
    </source>
</evidence>
<feature type="transmembrane region" description="Helical" evidence="2">
    <location>
        <begin position="9"/>
        <end position="30"/>
    </location>
</feature>
<keyword evidence="2" id="KW-1133">Transmembrane helix</keyword>
<proteinExistence type="predicted"/>
<evidence type="ECO:0008006" key="5">
    <source>
        <dbReference type="Google" id="ProtNLM"/>
    </source>
</evidence>
<keyword evidence="2" id="KW-0812">Transmembrane</keyword>
<comment type="caution">
    <text evidence="3">The sequence shown here is derived from an EMBL/GenBank/DDBJ whole genome shotgun (WGS) entry which is preliminary data.</text>
</comment>
<dbReference type="AlphaFoldDB" id="A0A1F7GVC8"/>
<keyword evidence="2" id="KW-0472">Membrane</keyword>
<organism evidence="3 4">
    <name type="scientific">Candidatus Roizmanbacteria bacterium RIFCSPHIGHO2_02_FULL_37_24</name>
    <dbReference type="NCBI Taxonomy" id="1802037"/>
    <lineage>
        <taxon>Bacteria</taxon>
        <taxon>Candidatus Roizmaniibacteriota</taxon>
    </lineage>
</organism>
<reference evidence="3 4" key="1">
    <citation type="journal article" date="2016" name="Nat. Commun.">
        <title>Thousands of microbial genomes shed light on interconnected biogeochemical processes in an aquifer system.</title>
        <authorList>
            <person name="Anantharaman K."/>
            <person name="Brown C.T."/>
            <person name="Hug L.A."/>
            <person name="Sharon I."/>
            <person name="Castelle C.J."/>
            <person name="Probst A.J."/>
            <person name="Thomas B.C."/>
            <person name="Singh A."/>
            <person name="Wilkins M.J."/>
            <person name="Karaoz U."/>
            <person name="Brodie E.L."/>
            <person name="Williams K.H."/>
            <person name="Hubbard S.S."/>
            <person name="Banfield J.F."/>
        </authorList>
    </citation>
    <scope>NUCLEOTIDE SEQUENCE [LARGE SCALE GENOMIC DNA]</scope>
</reference>